<dbReference type="InterPro" id="IPR018044">
    <property type="entry name" value="Peptidase_S11"/>
</dbReference>
<evidence type="ECO:0000256" key="6">
    <source>
        <dbReference type="ARBA" id="ARBA00023316"/>
    </source>
</evidence>
<feature type="domain" description="Peptidase S11 D-alanyl-D-alanine carboxypeptidase A N-terminal" evidence="10">
    <location>
        <begin position="31"/>
        <end position="283"/>
    </location>
</feature>
<keyword evidence="6" id="KW-0961">Cell wall biogenesis/degradation</keyword>
<dbReference type="Pfam" id="PF00768">
    <property type="entry name" value="Peptidase_S11"/>
    <property type="match status" value="1"/>
</dbReference>
<proteinExistence type="inferred from homology"/>
<dbReference type="InterPro" id="IPR012338">
    <property type="entry name" value="Beta-lactam/transpept-like"/>
</dbReference>
<evidence type="ECO:0000256" key="5">
    <source>
        <dbReference type="ARBA" id="ARBA00022984"/>
    </source>
</evidence>
<evidence type="ECO:0000256" key="9">
    <source>
        <dbReference type="RuleBase" id="RU004016"/>
    </source>
</evidence>
<dbReference type="GO" id="GO:0009002">
    <property type="term" value="F:serine-type D-Ala-D-Ala carboxypeptidase activity"/>
    <property type="evidence" value="ECO:0007669"/>
    <property type="project" value="InterPro"/>
</dbReference>
<dbReference type="InterPro" id="IPR001967">
    <property type="entry name" value="Peptidase_S11_N"/>
</dbReference>
<dbReference type="PANTHER" id="PTHR21581">
    <property type="entry name" value="D-ALANYL-D-ALANINE CARBOXYPEPTIDASE"/>
    <property type="match status" value="1"/>
</dbReference>
<evidence type="ECO:0000256" key="1">
    <source>
        <dbReference type="ARBA" id="ARBA00007164"/>
    </source>
</evidence>
<evidence type="ECO:0000313" key="12">
    <source>
        <dbReference type="Proteomes" id="UP000886878"/>
    </source>
</evidence>
<dbReference type="Gene3D" id="3.40.710.10">
    <property type="entry name" value="DD-peptidase/beta-lactamase superfamily"/>
    <property type="match status" value="1"/>
</dbReference>
<dbReference type="GO" id="GO:0006508">
    <property type="term" value="P:proteolysis"/>
    <property type="evidence" value="ECO:0007669"/>
    <property type="project" value="InterPro"/>
</dbReference>
<accession>A0A9D1QPG4</accession>
<feature type="active site" description="Proton acceptor" evidence="7">
    <location>
        <position position="65"/>
    </location>
</feature>
<evidence type="ECO:0000256" key="3">
    <source>
        <dbReference type="ARBA" id="ARBA00022801"/>
    </source>
</evidence>
<keyword evidence="3 11" id="KW-0378">Hydrolase</keyword>
<evidence type="ECO:0000313" key="11">
    <source>
        <dbReference type="EMBL" id="HIW69832.1"/>
    </source>
</evidence>
<dbReference type="GO" id="GO:0008360">
    <property type="term" value="P:regulation of cell shape"/>
    <property type="evidence" value="ECO:0007669"/>
    <property type="project" value="UniProtKB-KW"/>
</dbReference>
<dbReference type="EMBL" id="DXGK01000011">
    <property type="protein sequence ID" value="HIW69832.1"/>
    <property type="molecule type" value="Genomic_DNA"/>
</dbReference>
<feature type="binding site" evidence="8">
    <location>
        <position position="253"/>
    </location>
    <ligand>
        <name>substrate</name>
    </ligand>
</feature>
<feature type="active site" evidence="7">
    <location>
        <position position="126"/>
    </location>
</feature>
<dbReference type="AlphaFoldDB" id="A0A9D1QPG4"/>
<keyword evidence="2" id="KW-0732">Signal</keyword>
<keyword evidence="4" id="KW-0133">Cell shape</keyword>
<evidence type="ECO:0000259" key="10">
    <source>
        <dbReference type="Pfam" id="PF00768"/>
    </source>
</evidence>
<reference evidence="11" key="1">
    <citation type="journal article" date="2021" name="PeerJ">
        <title>Extensive microbial diversity within the chicken gut microbiome revealed by metagenomics and culture.</title>
        <authorList>
            <person name="Gilroy R."/>
            <person name="Ravi A."/>
            <person name="Getino M."/>
            <person name="Pursley I."/>
            <person name="Horton D.L."/>
            <person name="Alikhan N.F."/>
            <person name="Baker D."/>
            <person name="Gharbi K."/>
            <person name="Hall N."/>
            <person name="Watson M."/>
            <person name="Adriaenssens E.M."/>
            <person name="Foster-Nyarko E."/>
            <person name="Jarju S."/>
            <person name="Secka A."/>
            <person name="Antonio M."/>
            <person name="Oren A."/>
            <person name="Chaudhuri R.R."/>
            <person name="La Ragione R."/>
            <person name="Hildebrand F."/>
            <person name="Pallen M.J."/>
        </authorList>
    </citation>
    <scope>NUCLEOTIDE SEQUENCE</scope>
    <source>
        <strain evidence="11">ChiHejej3B27-2180</strain>
    </source>
</reference>
<dbReference type="GO" id="GO:0009252">
    <property type="term" value="P:peptidoglycan biosynthetic process"/>
    <property type="evidence" value="ECO:0007669"/>
    <property type="project" value="UniProtKB-KW"/>
</dbReference>
<keyword evidence="5" id="KW-0573">Peptidoglycan synthesis</keyword>
<dbReference type="Proteomes" id="UP000886878">
    <property type="component" value="Unassembled WGS sequence"/>
</dbReference>
<gene>
    <name evidence="11" type="ORF">H9876_00390</name>
</gene>
<evidence type="ECO:0000256" key="4">
    <source>
        <dbReference type="ARBA" id="ARBA00022960"/>
    </source>
</evidence>
<name>A0A9D1QPG4_9LACO</name>
<evidence type="ECO:0000256" key="2">
    <source>
        <dbReference type="ARBA" id="ARBA00022729"/>
    </source>
</evidence>
<sequence length="328" mass="35761">MIMNSTVPAVNASQHQVNTVQNRSTKATLGQHVNAKAAVTIDAKSGKVLYGQNADQKLPIASVIKILTLAVIEQDVKNGQLSWNQQVKITKPVAKIANDWHFSNVELDAGHRYRLRDLANSMMVVSADGSAAALALADAGSTAKFNKKMQSVARKAGVRDAKIYNMIGLDNGSLGKLKLRGVRNSAENQLSALDVAKIARYLIREYPDSLNIMKGNHVNFKANDHQQYDMVNINMMLFGNSLAPKGWDVDGLKTGTTDKAGNCFAGTEKDGHHRYITVVLNVPGDYNAQFMETISMLEKVTGKKITTEQDVANQQKNQQAANGQPVQQ</sequence>
<dbReference type="SUPFAM" id="SSF56601">
    <property type="entry name" value="beta-lactamase/transpeptidase-like"/>
    <property type="match status" value="1"/>
</dbReference>
<evidence type="ECO:0000256" key="8">
    <source>
        <dbReference type="PIRSR" id="PIRSR618044-2"/>
    </source>
</evidence>
<organism evidence="11 12">
    <name type="scientific">Candidatus Limosilactobacillus merdipullorum</name>
    <dbReference type="NCBI Taxonomy" id="2838653"/>
    <lineage>
        <taxon>Bacteria</taxon>
        <taxon>Bacillati</taxon>
        <taxon>Bacillota</taxon>
        <taxon>Bacilli</taxon>
        <taxon>Lactobacillales</taxon>
        <taxon>Lactobacillaceae</taxon>
        <taxon>Limosilactobacillus</taxon>
    </lineage>
</organism>
<reference evidence="11" key="2">
    <citation type="submission" date="2021-04" db="EMBL/GenBank/DDBJ databases">
        <authorList>
            <person name="Gilroy R."/>
        </authorList>
    </citation>
    <scope>NUCLEOTIDE SEQUENCE</scope>
    <source>
        <strain evidence="11">ChiHejej3B27-2180</strain>
    </source>
</reference>
<dbReference type="GO" id="GO:0071555">
    <property type="term" value="P:cell wall organization"/>
    <property type="evidence" value="ECO:0007669"/>
    <property type="project" value="UniProtKB-KW"/>
</dbReference>
<feature type="active site" description="Acyl-ester intermediate" evidence="7">
    <location>
        <position position="62"/>
    </location>
</feature>
<comment type="caution">
    <text evidence="11">The sequence shown here is derived from an EMBL/GenBank/DDBJ whole genome shotgun (WGS) entry which is preliminary data.</text>
</comment>
<comment type="similarity">
    <text evidence="1 9">Belongs to the peptidase S11 family.</text>
</comment>
<dbReference type="PRINTS" id="PR00725">
    <property type="entry name" value="DADACBPTASE1"/>
</dbReference>
<evidence type="ECO:0000256" key="7">
    <source>
        <dbReference type="PIRSR" id="PIRSR618044-1"/>
    </source>
</evidence>
<protein>
    <submittedName>
        <fullName evidence="11">Serine hydrolase</fullName>
    </submittedName>
</protein>
<dbReference type="PANTHER" id="PTHR21581:SF11">
    <property type="entry name" value="D-ALANYL-D-ALANINE CARBOXYPEPTIDASE DACA"/>
    <property type="match status" value="1"/>
</dbReference>